<gene>
    <name evidence="3" type="ORF">BACINT_00875</name>
</gene>
<evidence type="ECO:0000313" key="4">
    <source>
        <dbReference type="Proteomes" id="UP000004596"/>
    </source>
</evidence>
<comment type="caution">
    <text evidence="3">The sequence shown here is derived from an EMBL/GenBank/DDBJ whole genome shotgun (WGS) entry which is preliminary data.</text>
</comment>
<dbReference type="Proteomes" id="UP000004596">
    <property type="component" value="Unassembled WGS sequence"/>
</dbReference>
<dbReference type="InterPro" id="IPR045755">
    <property type="entry name" value="FtsL-like"/>
</dbReference>
<dbReference type="Pfam" id="PF19579">
    <property type="entry name" value="FtsL_2"/>
    <property type="match status" value="1"/>
</dbReference>
<reference evidence="3 4" key="2">
    <citation type="submission" date="2008-04" db="EMBL/GenBank/DDBJ databases">
        <authorList>
            <person name="Fulton L."/>
            <person name="Clifton S."/>
            <person name="Fulton B."/>
            <person name="Xu J."/>
            <person name="Minx P."/>
            <person name="Pepin K.H."/>
            <person name="Johnson M."/>
            <person name="Thiruvilangam P."/>
            <person name="Bhonagiri V."/>
            <person name="Nash W.E."/>
            <person name="Mardis E.R."/>
            <person name="Wilson R.K."/>
        </authorList>
    </citation>
    <scope>NUCLEOTIDE SEQUENCE [LARGE SCALE GENOMIC DNA]</scope>
    <source>
        <strain evidence="3 4">DSM 17393</strain>
    </source>
</reference>
<feature type="region of interest" description="Disordered" evidence="1">
    <location>
        <begin position="1"/>
        <end position="20"/>
    </location>
</feature>
<protein>
    <recommendedName>
        <fullName evidence="5">Cell division protein FtsL</fullName>
    </recommendedName>
</protein>
<keyword evidence="2" id="KW-0812">Transmembrane</keyword>
<proteinExistence type="predicted"/>
<evidence type="ECO:0000256" key="1">
    <source>
        <dbReference type="SAM" id="MobiDB-lite"/>
    </source>
</evidence>
<sequence length="122" mass="14471">MKDMEEKQVNEKTEKAKKAKNRTSLKNIIGGDILATDFFRRQTKLLVMIMLLIIFYIHNRYACQQQMIEIDKLKKELIDIKYDALTRSSELMERSRQSRIEEYIASKESDLQTSTHPPYLIK</sequence>
<feature type="compositionally biased region" description="Basic and acidic residues" evidence="1">
    <location>
        <begin position="1"/>
        <end position="16"/>
    </location>
</feature>
<dbReference type="AlphaFoldDB" id="B3C7I4"/>
<keyword evidence="2" id="KW-0472">Membrane</keyword>
<keyword evidence="2" id="KW-1133">Transmembrane helix</keyword>
<dbReference type="STRING" id="471870.BACINT_00875"/>
<organism evidence="3 4">
    <name type="scientific">Bacteroides intestinalis DSM 17393</name>
    <dbReference type="NCBI Taxonomy" id="471870"/>
    <lineage>
        <taxon>Bacteria</taxon>
        <taxon>Pseudomonadati</taxon>
        <taxon>Bacteroidota</taxon>
        <taxon>Bacteroidia</taxon>
        <taxon>Bacteroidales</taxon>
        <taxon>Bacteroidaceae</taxon>
        <taxon>Bacteroides</taxon>
    </lineage>
</organism>
<feature type="transmembrane region" description="Helical" evidence="2">
    <location>
        <begin position="45"/>
        <end position="62"/>
    </location>
</feature>
<evidence type="ECO:0000256" key="2">
    <source>
        <dbReference type="SAM" id="Phobius"/>
    </source>
</evidence>
<dbReference type="eggNOG" id="ENOG5032ZQF">
    <property type="taxonomic scope" value="Bacteria"/>
</dbReference>
<reference evidence="3 4" key="1">
    <citation type="submission" date="2008-04" db="EMBL/GenBank/DDBJ databases">
        <title>Draft genome sequence of Bacteroides intestinalis (DSM 17393).</title>
        <authorList>
            <person name="Sudarsanam P."/>
            <person name="Ley R."/>
            <person name="Guruge J."/>
            <person name="Turnbaugh P.J."/>
            <person name="Mahowald M."/>
            <person name="Liep D."/>
            <person name="Gordon J."/>
        </authorList>
    </citation>
    <scope>NUCLEOTIDE SEQUENCE [LARGE SCALE GENOMIC DNA]</scope>
    <source>
        <strain evidence="3 4">DSM 17393</strain>
    </source>
</reference>
<evidence type="ECO:0000313" key="3">
    <source>
        <dbReference type="EMBL" id="EDV07308.1"/>
    </source>
</evidence>
<evidence type="ECO:0008006" key="5">
    <source>
        <dbReference type="Google" id="ProtNLM"/>
    </source>
</evidence>
<name>B3C7I4_9BACE</name>
<dbReference type="EMBL" id="ABJL02000006">
    <property type="protein sequence ID" value="EDV07308.1"/>
    <property type="molecule type" value="Genomic_DNA"/>
</dbReference>
<accession>B3C7I4</accession>